<dbReference type="Gene3D" id="3.40.50.720">
    <property type="entry name" value="NAD(P)-binding Rossmann-like Domain"/>
    <property type="match status" value="1"/>
</dbReference>
<dbReference type="EMBL" id="JAMOIM010000033">
    <property type="protein sequence ID" value="MCW6511785.1"/>
    <property type="molecule type" value="Genomic_DNA"/>
</dbReference>
<dbReference type="SUPFAM" id="SSF51735">
    <property type="entry name" value="NAD(P)-binding Rossmann-fold domains"/>
    <property type="match status" value="1"/>
</dbReference>
<dbReference type="Proteomes" id="UP001165667">
    <property type="component" value="Unassembled WGS sequence"/>
</dbReference>
<dbReference type="PANTHER" id="PTHR43580">
    <property type="entry name" value="OXIDOREDUCTASE GLYR1-RELATED"/>
    <property type="match status" value="1"/>
</dbReference>
<gene>
    <name evidence="2" type="ORF">M8523_27865</name>
</gene>
<dbReference type="InterPro" id="IPR036291">
    <property type="entry name" value="NAD(P)-bd_dom_sf"/>
</dbReference>
<organism evidence="2 3">
    <name type="scientific">Lichenifustis flavocetrariae</name>
    <dbReference type="NCBI Taxonomy" id="2949735"/>
    <lineage>
        <taxon>Bacteria</taxon>
        <taxon>Pseudomonadati</taxon>
        <taxon>Pseudomonadota</taxon>
        <taxon>Alphaproteobacteria</taxon>
        <taxon>Hyphomicrobiales</taxon>
        <taxon>Lichenihabitantaceae</taxon>
        <taxon>Lichenifustis</taxon>
    </lineage>
</organism>
<feature type="domain" description="6-phosphogluconate dehydrogenase NADP-binding" evidence="1">
    <location>
        <begin position="24"/>
        <end position="156"/>
    </location>
</feature>
<name>A0AA41Z7K6_9HYPH</name>
<protein>
    <submittedName>
        <fullName evidence="2">NAD(P)-binding domain-containing protein</fullName>
    </submittedName>
</protein>
<comment type="caution">
    <text evidence="2">The sequence shown here is derived from an EMBL/GenBank/DDBJ whole genome shotgun (WGS) entry which is preliminary data.</text>
</comment>
<dbReference type="InterPro" id="IPR051265">
    <property type="entry name" value="HIBADH-related_NP60_sf"/>
</dbReference>
<sequence>MNDHDREELDADPAGTMATGRDLSIGFVGLGAIGSSVARHLLATGRRVTLWARRPTALSDLTARGAIVARSLSEIGEADIIISVVFDDDATREVVLGPAGFIHAMPPGLIHVAMETISPALSRELYYSHTARGQHYLAAPVFGRPEAAEAGQLGIM</sequence>
<evidence type="ECO:0000313" key="3">
    <source>
        <dbReference type="Proteomes" id="UP001165667"/>
    </source>
</evidence>
<dbReference type="Pfam" id="PF03446">
    <property type="entry name" value="NAD_binding_2"/>
    <property type="match status" value="1"/>
</dbReference>
<dbReference type="InterPro" id="IPR006115">
    <property type="entry name" value="6PGDH_NADP-bd"/>
</dbReference>
<dbReference type="RefSeq" id="WP_282588163.1">
    <property type="nucleotide sequence ID" value="NZ_JAMOIM010000033.1"/>
</dbReference>
<proteinExistence type="predicted"/>
<dbReference type="GO" id="GO:0050661">
    <property type="term" value="F:NADP binding"/>
    <property type="evidence" value="ECO:0007669"/>
    <property type="project" value="InterPro"/>
</dbReference>
<accession>A0AA41Z7K6</accession>
<dbReference type="AlphaFoldDB" id="A0AA41Z7K6"/>
<evidence type="ECO:0000259" key="1">
    <source>
        <dbReference type="Pfam" id="PF03446"/>
    </source>
</evidence>
<reference evidence="2" key="1">
    <citation type="submission" date="2022-05" db="EMBL/GenBank/DDBJ databases">
        <authorList>
            <person name="Pankratov T."/>
        </authorList>
    </citation>
    <scope>NUCLEOTIDE SEQUENCE</scope>
    <source>
        <strain evidence="2">BP6-180914</strain>
    </source>
</reference>
<keyword evidence="3" id="KW-1185">Reference proteome</keyword>
<dbReference type="PANTHER" id="PTHR43580:SF2">
    <property type="entry name" value="CYTOKINE-LIKE NUCLEAR FACTOR N-PAC"/>
    <property type="match status" value="1"/>
</dbReference>
<evidence type="ECO:0000313" key="2">
    <source>
        <dbReference type="EMBL" id="MCW6511785.1"/>
    </source>
</evidence>